<comment type="caution">
    <text evidence="1">The sequence shown here is derived from an EMBL/GenBank/DDBJ whole genome shotgun (WGS) entry which is preliminary data.</text>
</comment>
<protein>
    <submittedName>
        <fullName evidence="1">Uncharacterized protein</fullName>
    </submittedName>
</protein>
<name>A0ABU7I6R7_9SPHI</name>
<dbReference type="RefSeq" id="WP_330107492.1">
    <property type="nucleotide sequence ID" value="NZ_JAZDQT010000001.1"/>
</dbReference>
<proteinExistence type="predicted"/>
<sequence>MIAVVTSCIYPVATIDNEKRSHVSLSEREQQTIQSIAELVKKGFSKIIIVDNAAVAYDFSTIKALAPHIEVVQLKQYQFQNKGINELLMLLAIVDELPENEVIFKLSARYCPNEHFSKKFDPNCDFKVKGYDFDQKRGTISTRAYFVKNKAVYKDFLLKTLNEVFLYPQRIVGLRSLANLFSSIFKPSFAPRFNTSIEFAAARVLKHEKYSIKLVDSIGIEGIVAGSDLNSQIIE</sequence>
<organism evidence="1 2">
    <name type="scientific">Pedobacter albus</name>
    <dbReference type="NCBI Taxonomy" id="3113905"/>
    <lineage>
        <taxon>Bacteria</taxon>
        <taxon>Pseudomonadati</taxon>
        <taxon>Bacteroidota</taxon>
        <taxon>Sphingobacteriia</taxon>
        <taxon>Sphingobacteriales</taxon>
        <taxon>Sphingobacteriaceae</taxon>
        <taxon>Pedobacter</taxon>
    </lineage>
</organism>
<dbReference type="Proteomes" id="UP001336835">
    <property type="component" value="Unassembled WGS sequence"/>
</dbReference>
<evidence type="ECO:0000313" key="1">
    <source>
        <dbReference type="EMBL" id="MEE1945143.1"/>
    </source>
</evidence>
<reference evidence="1 2" key="1">
    <citation type="submission" date="2024-01" db="EMBL/GenBank/DDBJ databases">
        <title>Pedobacter sp. nov., isolated from fresh soil.</title>
        <authorList>
            <person name="Le N.T.T."/>
        </authorList>
    </citation>
    <scope>NUCLEOTIDE SEQUENCE [LARGE SCALE GENOMIC DNA]</scope>
    <source>
        <strain evidence="1 2">KR3-3</strain>
    </source>
</reference>
<evidence type="ECO:0000313" key="2">
    <source>
        <dbReference type="Proteomes" id="UP001336835"/>
    </source>
</evidence>
<gene>
    <name evidence="1" type="ORF">VRU48_08490</name>
</gene>
<accession>A0ABU7I6R7</accession>
<dbReference type="EMBL" id="JAZDQT010000001">
    <property type="protein sequence ID" value="MEE1945143.1"/>
    <property type="molecule type" value="Genomic_DNA"/>
</dbReference>
<keyword evidence="2" id="KW-1185">Reference proteome</keyword>